<feature type="region of interest" description="Disordered" evidence="1">
    <location>
        <begin position="1637"/>
        <end position="1687"/>
    </location>
</feature>
<accession>A0A812M815</accession>
<feature type="compositionally biased region" description="Low complexity" evidence="1">
    <location>
        <begin position="1208"/>
        <end position="1217"/>
    </location>
</feature>
<organism evidence="3 4">
    <name type="scientific">Symbiodinium natans</name>
    <dbReference type="NCBI Taxonomy" id="878477"/>
    <lineage>
        <taxon>Eukaryota</taxon>
        <taxon>Sar</taxon>
        <taxon>Alveolata</taxon>
        <taxon>Dinophyceae</taxon>
        <taxon>Suessiales</taxon>
        <taxon>Symbiodiniaceae</taxon>
        <taxon>Symbiodinium</taxon>
    </lineage>
</organism>
<feature type="region of interest" description="Disordered" evidence="1">
    <location>
        <begin position="281"/>
        <end position="312"/>
    </location>
</feature>
<proteinExistence type="predicted"/>
<feature type="region of interest" description="Disordered" evidence="1">
    <location>
        <begin position="407"/>
        <end position="427"/>
    </location>
</feature>
<sequence length="2965" mass="327350">MAETKSGSYIYNGDPSTFYDWKFRTELRLKLYEDAIRSKASQARSTRGDSEAGLEGEVDPDHNVREPEAADTADEEHEGPQEEGGLHPGGADEYFDKLSQLSAGSRRSKKSGKSAKPISFEYLEGLPSSTKARTEMVHRVLEGLRDEAFELARDIGVDALTAPGGLRSFIERMREVVFPRAAEEARELFRAGQRPGTLSRQAGESMLSYISRRRRWWNLLKTLDASIELSEPMRVELLLELSGLSRQEALVVKACTADPKKFEQIANTLVQHYTGVHLREGRALGGSNPQPYRNTGKGYGPRSYGSNRSKGKGFTRKAFPAIDEDAGELEQEEEYPEEDSYFAQEAFVAEESWEEEPPAEEEEFEEYELDEDEAIALNAMEQFLEDSPEVGHAIQLSLAANAAFGKAKGKGKNRSKGKGKGKGKVVRSHLTLEQRRDKLKALKAKSRCMRCGGIGHWAGDPECKFPAGKAAGKAAHVAVTVLSSEEGLVIPSEAPDKDHSGFVVRAAASKSAASRSAAVASAAPMPIPMEMEGGDRKFYLGQYKGKTYNEIARLPAVVQWAQVQVNPSRQLQDFLAWFNRYYVIEGDEVVTRASIGIPEGTYVPRVKNKGGKKVPPNPPLEPCVQGCKDFTHAGSTMNWLRSTCRDCGKVTREPREVSYTNDPETCPHEIIDRRGSSRSVSRTFCKQCGTFIDEVPADFQRRRRDAANRMLNATVDSLSVMHNTQIAGESRDLEHDDVELIMGVFNDSVTTMIEMGMRVTPSVLHSRLSEAIVDALEPTGDSPDSWSRVGHVGIIDPTDLTKEERVLSRWERLVKGVNWQDHCVAWEDAFLMGHDRLGIAILEAQWADPAPAPSTGINLSLTLDDLEQARPESPQVPDPVGPEQGWTRLGQLPEIDPDEAIDDSLAFPDYDPYDPYLECTPNSNHELEVDTRAHAHAASTDIVHLDNLPMVDLWSRTLAGVLDSHEVDTDAHNPLLISLFAQSTLGLVKVDYHEYLESGMLWDQVRPKTFTTPPPIVILSCGIKYYMNKEDGWWGKKARDPIHWADRVPQVFRDGYTLIVQDLRDLSDPANGAWNDHIGRHPEIIKGLVNAEAGQRLLRKNLVDLLDHYKRGEKVALVAFCTSNRHRSVAFGTTLAACLLAKGIEDHLLVHLNAITSWKGMVCGGGCSDCGEFSKPGLVNLGKHANSLLDALEGFDEANRHQNRGRSAPPAGRADAGQRGGATGSWVFAGANARWTYLATEQQASTTAAAGGTKATAVAAAVEISDSSIATITAGDGSHARGSEESSRVSARLDYAPVVGTATTETTATASSSKASTTSKAPAVSATSIVPKAPPAEMENDVGYWRERCIRQEAANEHLQVRLVALETELREAKSSGESWLSRAIAAEKELEVVKRYERRPRSRSESYDSKDESRSRSRDDRSKDDRRGRERSGSMRPGRSGPRSTSAGPSIKEEPDEEEREARELETPASTPGHTPRDGEASVEPGAGGGSTQTPVEPLPVVDGMEGPLDHNRPWAANLSFPDLTKVASILRRTKPARYNSNGWIGPATKEQGMQCTLKHNIRFWVAHKDHSFVHRWDNALDDFTKSVFLFRGAERTFSIIQRDVDMRAALTIDAAELGDGDSFIILARSQKQRAADHTGGLPRVSTYRGEARPYGQSLRRPSASAEGRSVSSDSSASSGSSGSGVSIPTGAKYFTPACNLAVLSKESGIRVIDVGLDAMKPWEAERIRRTLQEVSPSLVVVAIEYQEPGLNHSEVVDEGWTGEGYPTMGPRSFWDLFSSDFLGWLINYANDHAAISLVATSYPVWDDGEIDDSEFPTFDSVENEDDVARMDPGEEAIQEDLELDEVQVPGLPKGEAERRAGWRKLPQRVRVAIRRLHRQFGHAPRKVLLNLLRAAKVDPQYLDGLRLLRCNECEENAPRRSAHSTSLPEKYVFNHTLGIDLLEVTDATGTKFQVLNMICLGTCFQLAEIVRQGPGQASSAKCLEAIQRRWITWAGHPKALKCDRGLHNRGVLARYMAAHGVDVTHAPLETPEAIGRVERHGGIIKGMARKVISQTQPRGWLEMQQVLDETCLTKNSLLRQGGYSPAQWVLGRAPRELPSILSEDGHADLGAIQDSLDPESVFALQHMVRAEAKKAFVQLDTSKRVQRALLRNARAIPGDYQVGDVVTFRRTKAGKTSWSPASRVIGFEGRSKESVWLLCENIPVLASAQNLRPATDAEALAFDILHGNAIIPEEIVKDQQGFDDYREPAPTGDHDPAPDVTLEEGPSDGPMPSILEEDEEHPRSRSPPGVRNRGPNSSNGPRIRGSSGLGTSQSSRSRRLSIAEPEQERTPGGSRRPSYDVQDDLPEQLRQHFQRVRDAEATPPRIVSDQNTALSATQARPRAKFIAFMANRAANISKEEAKSLPGSLNYYDCSPAVQRKIDESRKKEWMKYESFQAAIPVTGKILKDLLDEGHVPLPSKWVDTVKNIHEQHLESFDPEFKSRMVACGNFEGECGVRTDSPTSDIETHAMVCAFAASEGVPVQGSDIKNAYFQALPIDRIVLMRQPRGGLPGVDPEAMLLVRVPVYGLQDSGRGFWKRVDKDAKDVGLNASRIFPAFYYHTTGSKVDLLLTTHVDDFLWASTPTGDEIMNRLLERFEIGRKEIKRLRFCGKQFDQSGKDIVIDVSDNTRRTTYIDIAKGRQSSDPITQGEERQLRSVVGSLSWIARQGRPDILYKVSYLQSKVKGATVAILKEANKCLEIALAGKDFCIRYKNGPFDFMDLGVLTASDASFAGEPGLRSQQGRIHFLVPRKQLTTPGNCVFDVALISFGSTTIKRVCRATLQAETYALQSAQESGDRIRALLAELYGQGSPGADWYDRSRRTVPHMMLTDCRSLSEHLNVEVPSRVQDKRLQIELNALRQALFEDDGTRSTEVFPGAGDQVVWTSTATMIADCLTKSMRPDFLIKVLTACQYQIERQSEKQLG</sequence>
<dbReference type="Proteomes" id="UP000604046">
    <property type="component" value="Unassembled WGS sequence"/>
</dbReference>
<dbReference type="InterPro" id="IPR001584">
    <property type="entry name" value="Integrase_cat-core"/>
</dbReference>
<dbReference type="Pfam" id="PF07727">
    <property type="entry name" value="RVT_2"/>
    <property type="match status" value="1"/>
</dbReference>
<protein>
    <submittedName>
        <fullName evidence="3">RE1 protein</fullName>
    </submittedName>
</protein>
<keyword evidence="4" id="KW-1185">Reference proteome</keyword>
<evidence type="ECO:0000313" key="4">
    <source>
        <dbReference type="Proteomes" id="UP000604046"/>
    </source>
</evidence>
<dbReference type="Gene3D" id="3.30.420.10">
    <property type="entry name" value="Ribonuclease H-like superfamily/Ribonuclease H"/>
    <property type="match status" value="1"/>
</dbReference>
<reference evidence="3" key="1">
    <citation type="submission" date="2021-02" db="EMBL/GenBank/DDBJ databases">
        <authorList>
            <person name="Dougan E. K."/>
            <person name="Rhodes N."/>
            <person name="Thang M."/>
            <person name="Chan C."/>
        </authorList>
    </citation>
    <scope>NUCLEOTIDE SEQUENCE</scope>
</reference>
<feature type="compositionally biased region" description="Basic and acidic residues" evidence="1">
    <location>
        <begin position="2245"/>
        <end position="2259"/>
    </location>
</feature>
<evidence type="ECO:0000313" key="3">
    <source>
        <dbReference type="EMBL" id="CAE7260622.1"/>
    </source>
</evidence>
<dbReference type="PROSITE" id="PS50994">
    <property type="entry name" value="INTEGRASE"/>
    <property type="match status" value="1"/>
</dbReference>
<feature type="domain" description="Integrase catalytic" evidence="2">
    <location>
        <begin position="1926"/>
        <end position="2104"/>
    </location>
</feature>
<dbReference type="InterPro" id="IPR036397">
    <property type="entry name" value="RNaseH_sf"/>
</dbReference>
<feature type="compositionally biased region" description="Basic and acidic residues" evidence="1">
    <location>
        <begin position="1403"/>
        <end position="1434"/>
    </location>
</feature>
<dbReference type="OrthoDB" id="5423336at2759"/>
<comment type="caution">
    <text evidence="3">The sequence shown here is derived from an EMBL/GenBank/DDBJ whole genome shotgun (WGS) entry which is preliminary data.</text>
</comment>
<gene>
    <name evidence="3" type="primary">RE1</name>
    <name evidence="3" type="ORF">SNAT2548_LOCUS13623</name>
</gene>
<feature type="compositionally biased region" description="Low complexity" evidence="1">
    <location>
        <begin position="2306"/>
        <end position="2317"/>
    </location>
</feature>
<evidence type="ECO:0000259" key="2">
    <source>
        <dbReference type="PROSITE" id="PS50994"/>
    </source>
</evidence>
<feature type="region of interest" description="Disordered" evidence="1">
    <location>
        <begin position="1304"/>
        <end position="1330"/>
    </location>
</feature>
<feature type="region of interest" description="Disordered" evidence="1">
    <location>
        <begin position="2245"/>
        <end position="2343"/>
    </location>
</feature>
<dbReference type="EMBL" id="CAJNDS010001447">
    <property type="protein sequence ID" value="CAE7260622.1"/>
    <property type="molecule type" value="Genomic_DNA"/>
</dbReference>
<dbReference type="SUPFAM" id="SSF53098">
    <property type="entry name" value="Ribonuclease H-like"/>
    <property type="match status" value="1"/>
</dbReference>
<dbReference type="InterPro" id="IPR012337">
    <property type="entry name" value="RNaseH-like_sf"/>
</dbReference>
<feature type="region of interest" description="Disordered" evidence="1">
    <location>
        <begin position="1397"/>
        <end position="1501"/>
    </location>
</feature>
<feature type="region of interest" description="Disordered" evidence="1">
    <location>
        <begin position="38"/>
        <end position="93"/>
    </location>
</feature>
<dbReference type="GO" id="GO:0015074">
    <property type="term" value="P:DNA integration"/>
    <property type="evidence" value="ECO:0007669"/>
    <property type="project" value="InterPro"/>
</dbReference>
<feature type="compositionally biased region" description="Basic and acidic residues" evidence="1">
    <location>
        <begin position="59"/>
        <end position="68"/>
    </location>
</feature>
<dbReference type="InterPro" id="IPR013103">
    <property type="entry name" value="RVT_2"/>
</dbReference>
<feature type="compositionally biased region" description="Low complexity" evidence="1">
    <location>
        <begin position="1304"/>
        <end position="1328"/>
    </location>
</feature>
<feature type="compositionally biased region" description="Low complexity" evidence="1">
    <location>
        <begin position="1664"/>
        <end position="1687"/>
    </location>
</feature>
<feature type="region of interest" description="Disordered" evidence="1">
    <location>
        <begin position="1201"/>
        <end position="1220"/>
    </location>
</feature>
<evidence type="ECO:0000256" key="1">
    <source>
        <dbReference type="SAM" id="MobiDB-lite"/>
    </source>
</evidence>
<dbReference type="GO" id="GO:0003676">
    <property type="term" value="F:nucleic acid binding"/>
    <property type="evidence" value="ECO:0007669"/>
    <property type="project" value="InterPro"/>
</dbReference>
<name>A0A812M815_9DINO</name>
<feature type="compositionally biased region" description="Low complexity" evidence="1">
    <location>
        <begin position="1435"/>
        <end position="1451"/>
    </location>
</feature>